<keyword evidence="3" id="KW-0251">Elongation factor</keyword>
<feature type="domain" description="Transcription elongation factor GreA/GreB C-terminal" evidence="2">
    <location>
        <begin position="47"/>
        <end position="117"/>
    </location>
</feature>
<dbReference type="GO" id="GO:0032784">
    <property type="term" value="P:regulation of DNA-templated transcription elongation"/>
    <property type="evidence" value="ECO:0007669"/>
    <property type="project" value="InterPro"/>
</dbReference>
<protein>
    <submittedName>
        <fullName evidence="3">Transcription elongation factor, GreA/GreB, C-term</fullName>
    </submittedName>
</protein>
<dbReference type="GO" id="GO:0003746">
    <property type="term" value="F:translation elongation factor activity"/>
    <property type="evidence" value="ECO:0007669"/>
    <property type="project" value="UniProtKB-KW"/>
</dbReference>
<evidence type="ECO:0000256" key="1">
    <source>
        <dbReference type="SAM" id="MobiDB-lite"/>
    </source>
</evidence>
<dbReference type="AlphaFoldDB" id="A0A1I1QJ51"/>
<evidence type="ECO:0000313" key="3">
    <source>
        <dbReference type="EMBL" id="SFD22174.1"/>
    </source>
</evidence>
<keyword evidence="3" id="KW-0648">Protein biosynthesis</keyword>
<dbReference type="Proteomes" id="UP000198639">
    <property type="component" value="Unassembled WGS sequence"/>
</dbReference>
<dbReference type="Gene3D" id="3.10.50.30">
    <property type="entry name" value="Transcription elongation factor, GreA/GreB, C-terminal domain"/>
    <property type="match status" value="1"/>
</dbReference>
<dbReference type="STRING" id="1164594.SAMN05216204_11960"/>
<reference evidence="4" key="1">
    <citation type="submission" date="2016-10" db="EMBL/GenBank/DDBJ databases">
        <authorList>
            <person name="Varghese N."/>
            <person name="Submissions S."/>
        </authorList>
    </citation>
    <scope>NUCLEOTIDE SEQUENCE [LARGE SCALE GENOMIC DNA]</scope>
    <source>
        <strain evidence="4">CGMCC 1.12041</strain>
    </source>
</reference>
<dbReference type="InterPro" id="IPR036953">
    <property type="entry name" value="GreA/GreB_C_sf"/>
</dbReference>
<dbReference type="Pfam" id="PF01272">
    <property type="entry name" value="GreA_GreB"/>
    <property type="match status" value="1"/>
</dbReference>
<dbReference type="InterPro" id="IPR001437">
    <property type="entry name" value="Tscrpt_elong_fac_GreA/B_C"/>
</dbReference>
<organism evidence="3 4">
    <name type="scientific">Massilia yuzhufengensis</name>
    <dbReference type="NCBI Taxonomy" id="1164594"/>
    <lineage>
        <taxon>Bacteria</taxon>
        <taxon>Pseudomonadati</taxon>
        <taxon>Pseudomonadota</taxon>
        <taxon>Betaproteobacteria</taxon>
        <taxon>Burkholderiales</taxon>
        <taxon>Oxalobacteraceae</taxon>
        <taxon>Telluria group</taxon>
        <taxon>Massilia</taxon>
    </lineage>
</organism>
<gene>
    <name evidence="3" type="ORF">SAMN05216204_11960</name>
</gene>
<keyword evidence="4" id="KW-1185">Reference proteome</keyword>
<evidence type="ECO:0000259" key="2">
    <source>
        <dbReference type="Pfam" id="PF01272"/>
    </source>
</evidence>
<dbReference type="OrthoDB" id="9808774at2"/>
<name>A0A1I1QJ51_9BURK</name>
<accession>A0A1I1QJ51</accession>
<evidence type="ECO:0000313" key="4">
    <source>
        <dbReference type="Proteomes" id="UP000198639"/>
    </source>
</evidence>
<dbReference type="GO" id="GO:0003677">
    <property type="term" value="F:DNA binding"/>
    <property type="evidence" value="ECO:0007669"/>
    <property type="project" value="InterPro"/>
</dbReference>
<proteinExistence type="predicted"/>
<feature type="region of interest" description="Disordered" evidence="1">
    <location>
        <begin position="17"/>
        <end position="51"/>
    </location>
</feature>
<dbReference type="SUPFAM" id="SSF54534">
    <property type="entry name" value="FKBP-like"/>
    <property type="match status" value="1"/>
</dbReference>
<sequence length="121" mass="12602">MSMCSKPDLGQHDVAVLKKSNSSRPAHAAGRGLAASVPPEPGRGARHVAPGATVEYRIRGEQGTRSVLITSEQDARVERVSMLAPLGRGLLGHPEGSTVGIALPLGRALLLDIVAVRTPAR</sequence>
<dbReference type="EMBL" id="FOLD01000019">
    <property type="protein sequence ID" value="SFD22174.1"/>
    <property type="molecule type" value="Genomic_DNA"/>
</dbReference>